<reference evidence="1 2" key="1">
    <citation type="journal article" date="2023" name="G3 (Bethesda)">
        <title>A chromosome-length genome assembly and annotation of blackberry (Rubus argutus, cv. 'Hillquist').</title>
        <authorList>
            <person name="Bruna T."/>
            <person name="Aryal R."/>
            <person name="Dudchenko O."/>
            <person name="Sargent D.J."/>
            <person name="Mead D."/>
            <person name="Buti M."/>
            <person name="Cavallini A."/>
            <person name="Hytonen T."/>
            <person name="Andres J."/>
            <person name="Pham M."/>
            <person name="Weisz D."/>
            <person name="Mascagni F."/>
            <person name="Usai G."/>
            <person name="Natali L."/>
            <person name="Bassil N."/>
            <person name="Fernandez G.E."/>
            <person name="Lomsadze A."/>
            <person name="Armour M."/>
            <person name="Olukolu B."/>
            <person name="Poorten T."/>
            <person name="Britton C."/>
            <person name="Davik J."/>
            <person name="Ashrafi H."/>
            <person name="Aiden E.L."/>
            <person name="Borodovsky M."/>
            <person name="Worthington M."/>
        </authorList>
    </citation>
    <scope>NUCLEOTIDE SEQUENCE [LARGE SCALE GENOMIC DNA]</scope>
    <source>
        <strain evidence="1">PI 553951</strain>
    </source>
</reference>
<dbReference type="Proteomes" id="UP001457282">
    <property type="component" value="Unassembled WGS sequence"/>
</dbReference>
<comment type="caution">
    <text evidence="1">The sequence shown here is derived from an EMBL/GenBank/DDBJ whole genome shotgun (WGS) entry which is preliminary data.</text>
</comment>
<sequence length="124" mass="13873">MVSQKRSLDDRMNLGNVHQASIFCVGLCNLHAAMLVRLRLTATQPYLALQLVTGYEPDVSHLRIFGIRFLEPLTGDLFTTLVGCHSDETVFPPLGGDKNVTIPDERRELTWNVPTMSHLDPRTA</sequence>
<dbReference type="AlphaFoldDB" id="A0AAW1VTX3"/>
<organism evidence="1 2">
    <name type="scientific">Rubus argutus</name>
    <name type="common">Southern blackberry</name>
    <dbReference type="NCBI Taxonomy" id="59490"/>
    <lineage>
        <taxon>Eukaryota</taxon>
        <taxon>Viridiplantae</taxon>
        <taxon>Streptophyta</taxon>
        <taxon>Embryophyta</taxon>
        <taxon>Tracheophyta</taxon>
        <taxon>Spermatophyta</taxon>
        <taxon>Magnoliopsida</taxon>
        <taxon>eudicotyledons</taxon>
        <taxon>Gunneridae</taxon>
        <taxon>Pentapetalae</taxon>
        <taxon>rosids</taxon>
        <taxon>fabids</taxon>
        <taxon>Rosales</taxon>
        <taxon>Rosaceae</taxon>
        <taxon>Rosoideae</taxon>
        <taxon>Rosoideae incertae sedis</taxon>
        <taxon>Rubus</taxon>
    </lineage>
</organism>
<accession>A0AAW1VTX3</accession>
<protein>
    <submittedName>
        <fullName evidence="1">Uncharacterized protein</fullName>
    </submittedName>
</protein>
<gene>
    <name evidence="1" type="ORF">M0R45_034704</name>
</gene>
<dbReference type="EMBL" id="JBEDUW010000007">
    <property type="protein sequence ID" value="KAK9910758.1"/>
    <property type="molecule type" value="Genomic_DNA"/>
</dbReference>
<keyword evidence="2" id="KW-1185">Reference proteome</keyword>
<evidence type="ECO:0000313" key="1">
    <source>
        <dbReference type="EMBL" id="KAK9910758.1"/>
    </source>
</evidence>
<name>A0AAW1VTX3_RUBAR</name>
<evidence type="ECO:0000313" key="2">
    <source>
        <dbReference type="Proteomes" id="UP001457282"/>
    </source>
</evidence>
<proteinExistence type="predicted"/>